<comment type="subcellular location">
    <subcellularLocation>
        <location evidence="2">Cell envelope</location>
    </subcellularLocation>
</comment>
<dbReference type="GO" id="GO:0008901">
    <property type="term" value="F:ferredoxin hydrogenase activity"/>
    <property type="evidence" value="ECO:0007669"/>
    <property type="project" value="InterPro"/>
</dbReference>
<dbReference type="AlphaFoldDB" id="A0A975SK56"/>
<comment type="similarity">
    <text evidence="3">Belongs to the [NiFe]/[NiFeSe] hydrogenase large subunit family.</text>
</comment>
<feature type="binding site" evidence="6">
    <location>
        <position position="479"/>
    </location>
    <ligand>
        <name>Fe cation</name>
        <dbReference type="ChEBI" id="CHEBI:24875"/>
    </ligand>
</feature>
<dbReference type="RefSeq" id="WP_216130212.1">
    <property type="nucleotide sequence ID" value="NZ_CP064782.1"/>
</dbReference>
<comment type="cofactor">
    <cofactor evidence="6">
        <name>Fe cation</name>
        <dbReference type="ChEBI" id="CHEBI:24875"/>
    </cofactor>
</comment>
<feature type="binding site" evidence="6">
    <location>
        <position position="60"/>
    </location>
    <ligand>
        <name>Ni(2+)</name>
        <dbReference type="ChEBI" id="CHEBI:49786"/>
    </ligand>
</feature>
<proteinExistence type="inferred from homology"/>
<dbReference type="InterPro" id="IPR001501">
    <property type="entry name" value="Ni-dep_hyd_lsu"/>
</dbReference>
<comment type="cofactor">
    <cofactor evidence="1 6">
        <name>Ni(2+)</name>
        <dbReference type="ChEBI" id="CHEBI:49786"/>
    </cofactor>
</comment>
<protein>
    <submittedName>
        <fullName evidence="7">Nickel-dependent hydrogenase large subunit</fullName>
    </submittedName>
</protein>
<dbReference type="KEGG" id="aiq:Azoinq_08025"/>
<accession>A0A975SK56</accession>
<dbReference type="InterPro" id="IPR050867">
    <property type="entry name" value="NiFe/NiFeSe_hydrgnase_LSU"/>
</dbReference>
<dbReference type="EMBL" id="CP064782">
    <property type="protein sequence ID" value="QWT47826.1"/>
    <property type="molecule type" value="Genomic_DNA"/>
</dbReference>
<dbReference type="PROSITE" id="PS00507">
    <property type="entry name" value="NI_HGENASE_L_1"/>
    <property type="match status" value="1"/>
</dbReference>
<keyword evidence="6" id="KW-0460">Magnesium</keyword>
<feature type="binding site" evidence="6">
    <location>
        <position position="476"/>
    </location>
    <ligand>
        <name>Ni(2+)</name>
        <dbReference type="ChEBI" id="CHEBI:49786"/>
    </ligand>
</feature>
<evidence type="ECO:0000313" key="8">
    <source>
        <dbReference type="Proteomes" id="UP000683428"/>
    </source>
</evidence>
<dbReference type="Pfam" id="PF00374">
    <property type="entry name" value="NiFeSe_Hases"/>
    <property type="match status" value="2"/>
</dbReference>
<feature type="binding site" evidence="6">
    <location>
        <position position="63"/>
    </location>
    <ligand>
        <name>Ni(2+)</name>
        <dbReference type="ChEBI" id="CHEBI:49786"/>
    </ligand>
</feature>
<feature type="binding site" evidence="6">
    <location>
        <position position="482"/>
    </location>
    <ligand>
        <name>Mg(2+)</name>
        <dbReference type="ChEBI" id="CHEBI:18420"/>
    </ligand>
</feature>
<keyword evidence="4 6" id="KW-0533">Nickel</keyword>
<keyword evidence="6" id="KW-0408">Iron</keyword>
<dbReference type="InterPro" id="IPR018194">
    <property type="entry name" value="Ni-dep_hyd_lsu_Ni_BS"/>
</dbReference>
<reference evidence="7" key="1">
    <citation type="submission" date="2020-11" db="EMBL/GenBank/DDBJ databases">
        <title>Azospira inquinata sp. nov.</title>
        <authorList>
            <person name="Moe W.M."/>
            <person name="Mikes M.C."/>
        </authorList>
    </citation>
    <scope>NUCLEOTIDE SEQUENCE</scope>
    <source>
        <strain evidence="7">Azo-3</strain>
    </source>
</reference>
<dbReference type="GO" id="GO:0016151">
    <property type="term" value="F:nickel cation binding"/>
    <property type="evidence" value="ECO:0007669"/>
    <property type="project" value="InterPro"/>
</dbReference>
<evidence type="ECO:0000256" key="3">
    <source>
        <dbReference type="ARBA" id="ARBA00009292"/>
    </source>
</evidence>
<evidence type="ECO:0000256" key="5">
    <source>
        <dbReference type="ARBA" id="ARBA00022723"/>
    </source>
</evidence>
<dbReference type="PANTHER" id="PTHR42958:SF4">
    <property type="entry name" value="HYDROGENASE EXPRESSION_FORMATION PROTEIN HUPK"/>
    <property type="match status" value="1"/>
</dbReference>
<feature type="binding site" evidence="6">
    <location>
        <position position="41"/>
    </location>
    <ligand>
        <name>Mg(2+)</name>
        <dbReference type="ChEBI" id="CHEBI:18420"/>
    </ligand>
</feature>
<evidence type="ECO:0000256" key="4">
    <source>
        <dbReference type="ARBA" id="ARBA00022596"/>
    </source>
</evidence>
<evidence type="ECO:0000313" key="7">
    <source>
        <dbReference type="EMBL" id="QWT47826.1"/>
    </source>
</evidence>
<evidence type="ECO:0000256" key="1">
    <source>
        <dbReference type="ARBA" id="ARBA00001967"/>
    </source>
</evidence>
<feature type="binding site" evidence="6">
    <location>
        <position position="427"/>
    </location>
    <ligand>
        <name>Mg(2+)</name>
        <dbReference type="ChEBI" id="CHEBI:18420"/>
    </ligand>
</feature>
<organism evidence="7 8">
    <name type="scientific">Azospira inquinata</name>
    <dbReference type="NCBI Taxonomy" id="2785627"/>
    <lineage>
        <taxon>Bacteria</taxon>
        <taxon>Pseudomonadati</taxon>
        <taxon>Pseudomonadota</taxon>
        <taxon>Betaproteobacteria</taxon>
        <taxon>Rhodocyclales</taxon>
        <taxon>Rhodocyclaceae</taxon>
        <taxon>Azospira</taxon>
    </lineage>
</organism>
<gene>
    <name evidence="7" type="ORF">Azoinq_08025</name>
</gene>
<keyword evidence="8" id="KW-1185">Reference proteome</keyword>
<name>A0A975SK56_9RHOO</name>
<evidence type="ECO:0000256" key="6">
    <source>
        <dbReference type="PIRSR" id="PIRSR601501-1"/>
    </source>
</evidence>
<dbReference type="PANTHER" id="PTHR42958">
    <property type="entry name" value="HYDROGENASE-2 LARGE CHAIN"/>
    <property type="match status" value="1"/>
</dbReference>
<dbReference type="GO" id="GO:0030313">
    <property type="term" value="C:cell envelope"/>
    <property type="evidence" value="ECO:0007669"/>
    <property type="project" value="UniProtKB-SubCell"/>
</dbReference>
<feature type="binding site" evidence="6">
    <location>
        <position position="63"/>
    </location>
    <ligand>
        <name>Fe cation</name>
        <dbReference type="ChEBI" id="CHEBI:24875"/>
    </ligand>
</feature>
<evidence type="ECO:0000256" key="2">
    <source>
        <dbReference type="ARBA" id="ARBA00004196"/>
    </source>
</evidence>
<keyword evidence="5 6" id="KW-0479">Metal-binding</keyword>
<dbReference type="Proteomes" id="UP000683428">
    <property type="component" value="Chromosome"/>
</dbReference>
<sequence>MSRLVMGPFNRVEGDLEVSLEVAADRVAAAWVTAPLYRGFENMVLGKAPLDALVIVPRICGICSVAQSAACAAALADAMGLATPDNGRLARNLIQAGENVADHLTHFYLFFMPDFARAAYANRPWFDGVAERFKATRGSATADMLPARAGFLRLQGYLAGKWPHTLALQPGGSTRAVLAGEKIRLHAVLREFRSFLEQTLFGDRLEAVAALDSAEALAAWAADRRGDFPRFVALAREEGLDTLGRGPDLFLSYGAYAGEVGQFFPAGVWDQGRGCRGALEVSRIGEDVSHAWMAGEEPRSPMEGLTQPLPDKAGAYTWCKAPRYGGRSAEVGALARQLVAGHPLARHLVKQAGAGTVYARVVARLLEVAQLVPAMEAWVAQLSPGAPFCAQGQLPDRAQGVGLVEAARGGLGHWLRIEEGRLAGYQIIAPTTWNFSPRDAQAQPGALEQALVNTPVAPGDATPVAVQHVVRSFDPCMVCTVH</sequence>